<reference evidence="3" key="1">
    <citation type="submission" date="2025-08" db="UniProtKB">
        <authorList>
            <consortium name="RefSeq"/>
        </authorList>
    </citation>
    <scope>IDENTIFICATION</scope>
</reference>
<feature type="transmembrane region" description="Helical" evidence="1">
    <location>
        <begin position="157"/>
        <end position="179"/>
    </location>
</feature>
<keyword evidence="2" id="KW-1185">Reference proteome</keyword>
<dbReference type="Proteomes" id="UP000695023">
    <property type="component" value="Unplaced"/>
</dbReference>
<sequence>MILSSFKSFFIYYYLSSLFYPSNGFEVIQPQNKTNNPDTVFISCTFTANTGTIVDVRLNKVLPEKKMLCQTESEACHNIIVLKDAPFKYIFILLNAGPEAWTSKYECEWSATNKDGTDKTVTTAANKLIKLQLQGQLETTPQCTPPPSPPPPQSHQLMWILIGLLALMFVYSCIITSFYMRLMNSSKDCENSTYVEMRNVPVQLHPHHIYNTMQKA</sequence>
<dbReference type="AlphaFoldDB" id="A0A9Y3W0B9"/>
<evidence type="ECO:0000313" key="3">
    <source>
        <dbReference type="RefSeq" id="XP_005753545.1"/>
    </source>
</evidence>
<dbReference type="GeneID" id="102196432"/>
<organism evidence="2 3">
    <name type="scientific">Pundamilia nyererei</name>
    <dbReference type="NCBI Taxonomy" id="303518"/>
    <lineage>
        <taxon>Eukaryota</taxon>
        <taxon>Metazoa</taxon>
        <taxon>Chordata</taxon>
        <taxon>Craniata</taxon>
        <taxon>Vertebrata</taxon>
        <taxon>Euteleostomi</taxon>
        <taxon>Actinopterygii</taxon>
        <taxon>Neopterygii</taxon>
        <taxon>Teleostei</taxon>
        <taxon>Neoteleostei</taxon>
        <taxon>Acanthomorphata</taxon>
        <taxon>Ovalentaria</taxon>
        <taxon>Cichlomorphae</taxon>
        <taxon>Cichliformes</taxon>
        <taxon>Cichlidae</taxon>
        <taxon>African cichlids</taxon>
        <taxon>Pseudocrenilabrinae</taxon>
        <taxon>Haplochromini</taxon>
        <taxon>Pundamilia</taxon>
    </lineage>
</organism>
<protein>
    <submittedName>
        <fullName evidence="3">Uncharacterized protein LOC102196432</fullName>
    </submittedName>
</protein>
<gene>
    <name evidence="3" type="primary">LOC102196432</name>
</gene>
<dbReference type="RefSeq" id="XP_005753545.1">
    <property type="nucleotide sequence ID" value="XM_005753488.1"/>
</dbReference>
<evidence type="ECO:0000313" key="2">
    <source>
        <dbReference type="Proteomes" id="UP000695023"/>
    </source>
</evidence>
<keyword evidence="1" id="KW-1133">Transmembrane helix</keyword>
<accession>A0A9Y3W0B9</accession>
<keyword evidence="1" id="KW-0812">Transmembrane</keyword>
<keyword evidence="1" id="KW-0472">Membrane</keyword>
<name>A0A9Y3W0B9_9CICH</name>
<proteinExistence type="predicted"/>
<evidence type="ECO:0000256" key="1">
    <source>
        <dbReference type="SAM" id="Phobius"/>
    </source>
</evidence>